<reference evidence="3 4" key="1">
    <citation type="journal article" date="2019" name="Nat. Ecol. Evol.">
        <title>Megaphylogeny resolves global patterns of mushroom evolution.</title>
        <authorList>
            <person name="Varga T."/>
            <person name="Krizsan K."/>
            <person name="Foldi C."/>
            <person name="Dima B."/>
            <person name="Sanchez-Garcia M."/>
            <person name="Sanchez-Ramirez S."/>
            <person name="Szollosi G.J."/>
            <person name="Szarkandi J.G."/>
            <person name="Papp V."/>
            <person name="Albert L."/>
            <person name="Andreopoulos W."/>
            <person name="Angelini C."/>
            <person name="Antonin V."/>
            <person name="Barry K.W."/>
            <person name="Bougher N.L."/>
            <person name="Buchanan P."/>
            <person name="Buyck B."/>
            <person name="Bense V."/>
            <person name="Catcheside P."/>
            <person name="Chovatia M."/>
            <person name="Cooper J."/>
            <person name="Damon W."/>
            <person name="Desjardin D."/>
            <person name="Finy P."/>
            <person name="Geml J."/>
            <person name="Haridas S."/>
            <person name="Hughes K."/>
            <person name="Justo A."/>
            <person name="Karasinski D."/>
            <person name="Kautmanova I."/>
            <person name="Kiss B."/>
            <person name="Kocsube S."/>
            <person name="Kotiranta H."/>
            <person name="LaButti K.M."/>
            <person name="Lechner B.E."/>
            <person name="Liimatainen K."/>
            <person name="Lipzen A."/>
            <person name="Lukacs Z."/>
            <person name="Mihaltcheva S."/>
            <person name="Morgado L.N."/>
            <person name="Niskanen T."/>
            <person name="Noordeloos M.E."/>
            <person name="Ohm R.A."/>
            <person name="Ortiz-Santana B."/>
            <person name="Ovrebo C."/>
            <person name="Racz N."/>
            <person name="Riley R."/>
            <person name="Savchenko A."/>
            <person name="Shiryaev A."/>
            <person name="Soop K."/>
            <person name="Spirin V."/>
            <person name="Szebenyi C."/>
            <person name="Tomsovsky M."/>
            <person name="Tulloss R.E."/>
            <person name="Uehling J."/>
            <person name="Grigoriev I.V."/>
            <person name="Vagvolgyi C."/>
            <person name="Papp T."/>
            <person name="Martin F.M."/>
            <person name="Miettinen O."/>
            <person name="Hibbett D.S."/>
            <person name="Nagy L.G."/>
        </authorList>
    </citation>
    <scope>NUCLEOTIDE SEQUENCE [LARGE SCALE GENOMIC DNA]</scope>
    <source>
        <strain evidence="3 4">CBS 962.96</strain>
    </source>
</reference>
<feature type="compositionally biased region" description="Pro residues" evidence="1">
    <location>
        <begin position="369"/>
        <end position="379"/>
    </location>
</feature>
<name>A0A4S8LLW5_DENBC</name>
<feature type="region of interest" description="Disordered" evidence="1">
    <location>
        <begin position="367"/>
        <end position="387"/>
    </location>
</feature>
<evidence type="ECO:0000256" key="2">
    <source>
        <dbReference type="SAM" id="Phobius"/>
    </source>
</evidence>
<keyword evidence="4" id="KW-1185">Reference proteome</keyword>
<organism evidence="3 4">
    <name type="scientific">Dendrothele bispora (strain CBS 962.96)</name>
    <dbReference type="NCBI Taxonomy" id="1314807"/>
    <lineage>
        <taxon>Eukaryota</taxon>
        <taxon>Fungi</taxon>
        <taxon>Dikarya</taxon>
        <taxon>Basidiomycota</taxon>
        <taxon>Agaricomycotina</taxon>
        <taxon>Agaricomycetes</taxon>
        <taxon>Agaricomycetidae</taxon>
        <taxon>Agaricales</taxon>
        <taxon>Agaricales incertae sedis</taxon>
        <taxon>Dendrothele</taxon>
    </lineage>
</organism>
<evidence type="ECO:0000313" key="3">
    <source>
        <dbReference type="EMBL" id="THU90207.1"/>
    </source>
</evidence>
<evidence type="ECO:0000256" key="1">
    <source>
        <dbReference type="SAM" id="MobiDB-lite"/>
    </source>
</evidence>
<keyword evidence="2" id="KW-0812">Transmembrane</keyword>
<dbReference type="EMBL" id="ML179342">
    <property type="protein sequence ID" value="THU90207.1"/>
    <property type="molecule type" value="Genomic_DNA"/>
</dbReference>
<feature type="transmembrane region" description="Helical" evidence="2">
    <location>
        <begin position="389"/>
        <end position="413"/>
    </location>
</feature>
<keyword evidence="2" id="KW-1133">Transmembrane helix</keyword>
<dbReference type="Proteomes" id="UP000297245">
    <property type="component" value="Unassembled WGS sequence"/>
</dbReference>
<dbReference type="Gene3D" id="2.60.120.260">
    <property type="entry name" value="Galactose-binding domain-like"/>
    <property type="match status" value="1"/>
</dbReference>
<keyword evidence="2" id="KW-0472">Membrane</keyword>
<evidence type="ECO:0000313" key="4">
    <source>
        <dbReference type="Proteomes" id="UP000297245"/>
    </source>
</evidence>
<protein>
    <submittedName>
        <fullName evidence="3">Uncharacterized protein</fullName>
    </submittedName>
</protein>
<dbReference type="AlphaFoldDB" id="A0A4S8LLW5"/>
<proteinExistence type="predicted"/>
<sequence>MSTRTTALVDMGSLKEYKVNDFKDTYFPQINSLNHRVSSFTPGWIAAMTANVTFILDSNDLLQSSTTVNYPLNSPIEGNSANFSQMTDGNFYQDSLLFFNWTNEAEFQVGFDGSSILFFGYALGELASKNFTVDGSLVQPNTLSQDFNNSELPLTGGQFPSSPFQGHISGVQQMSIDYALVTATNTSNLEDKTIFVDDDDAEITWSGWTRQAGSCVIWGVKYSINGTRDTGGVDGSRVRALPHGNSVHQSNTLGDSFVFKFAGKSILVGGFTPGPDQGPLNGQGPKGVLTMTFDVDGNSTPKSYFTSATVFSESLHFVYFSNPDLPAGNHTLIVTIHSLSGNISAYIDYITYKPIFYTLIDKPDFSEPKPTPIPSPNPDPNQSGSHDSVAVKVGATIGSLLLITILVASLWFFKRRQKGEQRLQGIHEVMSGYVVEPFTMPISETNLHLALGRKGTGENLRSIITTQDVLTPDRPVSVALAMQPSDSAFNIIPPSSAMPISESPAAMAERMRGMEAQIALLVSREMQQHIVAPPTYQSEWDS</sequence>
<accession>A0A4S8LLW5</accession>
<gene>
    <name evidence="3" type="ORF">K435DRAFT_864492</name>
</gene>
<dbReference type="OrthoDB" id="2756615at2759"/>